<name>A0A6A6JYD6_WESOR</name>
<dbReference type="GO" id="GO:0000127">
    <property type="term" value="C:transcription factor TFIIIC complex"/>
    <property type="evidence" value="ECO:0007669"/>
    <property type="project" value="TreeGrafter"/>
</dbReference>
<evidence type="ECO:0000313" key="5">
    <source>
        <dbReference type="EMBL" id="KAF2280039.1"/>
    </source>
</evidence>
<dbReference type="GO" id="GO:0005634">
    <property type="term" value="C:nucleus"/>
    <property type="evidence" value="ECO:0007669"/>
    <property type="project" value="UniProtKB-SubCell"/>
</dbReference>
<dbReference type="PANTHER" id="PTHR15052:SF2">
    <property type="entry name" value="GENERAL TRANSCRIPTION FACTOR 3C POLYPEPTIDE 2"/>
    <property type="match status" value="1"/>
</dbReference>
<dbReference type="GeneID" id="54550702"/>
<dbReference type="Proteomes" id="UP000800097">
    <property type="component" value="Unassembled WGS sequence"/>
</dbReference>
<accession>A0A6A6JYD6</accession>
<dbReference type="AlphaFoldDB" id="A0A6A6JYD6"/>
<reference evidence="5" key="1">
    <citation type="journal article" date="2020" name="Stud. Mycol.">
        <title>101 Dothideomycetes genomes: a test case for predicting lifestyles and emergence of pathogens.</title>
        <authorList>
            <person name="Haridas S."/>
            <person name="Albert R."/>
            <person name="Binder M."/>
            <person name="Bloem J."/>
            <person name="Labutti K."/>
            <person name="Salamov A."/>
            <person name="Andreopoulos B."/>
            <person name="Baker S."/>
            <person name="Barry K."/>
            <person name="Bills G."/>
            <person name="Bluhm B."/>
            <person name="Cannon C."/>
            <person name="Castanera R."/>
            <person name="Culley D."/>
            <person name="Daum C."/>
            <person name="Ezra D."/>
            <person name="Gonzalez J."/>
            <person name="Henrissat B."/>
            <person name="Kuo A."/>
            <person name="Liang C."/>
            <person name="Lipzen A."/>
            <person name="Lutzoni F."/>
            <person name="Magnuson J."/>
            <person name="Mondo S."/>
            <person name="Nolan M."/>
            <person name="Ohm R."/>
            <person name="Pangilinan J."/>
            <person name="Park H.-J."/>
            <person name="Ramirez L."/>
            <person name="Alfaro M."/>
            <person name="Sun H."/>
            <person name="Tritt A."/>
            <person name="Yoshinaga Y."/>
            <person name="Zwiers L.-H."/>
            <person name="Turgeon B."/>
            <person name="Goodwin S."/>
            <person name="Spatafora J."/>
            <person name="Crous P."/>
            <person name="Grigoriev I."/>
        </authorList>
    </citation>
    <scope>NUCLEOTIDE SEQUENCE</scope>
    <source>
        <strain evidence="5">CBS 379.55</strain>
    </source>
</reference>
<feature type="compositionally biased region" description="Acidic residues" evidence="4">
    <location>
        <begin position="60"/>
        <end position="78"/>
    </location>
</feature>
<sequence length="767" mass="85824">MARQARAQRPMRHRSAKSYHTEESYPPLETDYDEDQSLSENQHIHGEADDTESDAFASEGQDDADDDADDDDDDDDDGQGAGFMSEAIDQGAESSVEMDDAAFERETETSRRRKRKQPKGVIRTALAAGMVAKKATPKKRRREPPKKKADDSEHRLRARGLDDWGKGARGGGLEIRIRDLFGPEPSDLEPVTLTRDHWLEQHALPSRKRFLRKSFYVTDRTRQKEVQKMRKWYLTQGSRGFQQGQKSSILTKEQAHPYVQYPGDDSLNLLMGPITDPKFRQLPKGSSLSSADPFGHDGRRGWIINLGSKIQDAQWAPHGEGTVQYLAVAIEQHPEENNPNSLLENLQAPTFSPTAGFPASISIWAFPATSLGIPDSDKPPRLEVMLCTDWGAPKELKWCPLGPADFSDTVDQGRIHLGLLAGRWSDGKVRILEVSYPRTAATVSEPQYIRYIRAAVEVQFPDTVPTCIHWLSATSLAVGTAAGTLAVWSLTRADTFTHGSPREGKYSSPRPWFHKQVAETTILTLKSGYPSRSTFVSVNVADGQSRLIDLRDPAKETVTTNRDRIFGITQAWHEHSQSFMTSDEIVLFRSNSIRRYYSNILSMKTEAQVVCCASSLLHPGVLIGCADGKVYASNPLPRVLYYKEIPWQQIWFAHEWRRACEKLPLKLNNGKTAVTSDAEHHHQSNVPRDALSHPLARITEGYQVQKTALQTIKEAPKPPTKDYMKSITTFEEPTCITALAWNPNIKFGTWAVAGMGDGLLRVEDLAV</sequence>
<evidence type="ECO:0000256" key="3">
    <source>
        <dbReference type="ARBA" id="ARBA00023242"/>
    </source>
</evidence>
<dbReference type="EMBL" id="ML986485">
    <property type="protein sequence ID" value="KAF2280039.1"/>
    <property type="molecule type" value="Genomic_DNA"/>
</dbReference>
<evidence type="ECO:0000256" key="2">
    <source>
        <dbReference type="ARBA" id="ARBA00023163"/>
    </source>
</evidence>
<dbReference type="SUPFAM" id="SSF50978">
    <property type="entry name" value="WD40 repeat-like"/>
    <property type="match status" value="1"/>
</dbReference>
<evidence type="ECO:0000256" key="1">
    <source>
        <dbReference type="ARBA" id="ARBA00004123"/>
    </source>
</evidence>
<evidence type="ECO:0000313" key="6">
    <source>
        <dbReference type="Proteomes" id="UP000800097"/>
    </source>
</evidence>
<dbReference type="InterPro" id="IPR052416">
    <property type="entry name" value="GTF3C_component"/>
</dbReference>
<protein>
    <recommendedName>
        <fullName evidence="7">Transcription factor TFIIIC complex subunit Tfc6</fullName>
    </recommendedName>
</protein>
<feature type="compositionally biased region" description="Basic and acidic residues" evidence="4">
    <location>
        <begin position="146"/>
        <end position="158"/>
    </location>
</feature>
<evidence type="ECO:0008006" key="7">
    <source>
        <dbReference type="Google" id="ProtNLM"/>
    </source>
</evidence>
<dbReference type="OrthoDB" id="4703at2759"/>
<dbReference type="GO" id="GO:0006383">
    <property type="term" value="P:transcription by RNA polymerase III"/>
    <property type="evidence" value="ECO:0007669"/>
    <property type="project" value="TreeGrafter"/>
</dbReference>
<feature type="compositionally biased region" description="Basic residues" evidence="4">
    <location>
        <begin position="135"/>
        <end position="145"/>
    </location>
</feature>
<dbReference type="InterPro" id="IPR036322">
    <property type="entry name" value="WD40_repeat_dom_sf"/>
</dbReference>
<keyword evidence="3" id="KW-0539">Nucleus</keyword>
<keyword evidence="2" id="KW-0804">Transcription</keyword>
<keyword evidence="6" id="KW-1185">Reference proteome</keyword>
<dbReference type="InterPro" id="IPR015943">
    <property type="entry name" value="WD40/YVTN_repeat-like_dom_sf"/>
</dbReference>
<dbReference type="Gene3D" id="2.130.10.10">
    <property type="entry name" value="YVTN repeat-like/Quinoprotein amine dehydrogenase"/>
    <property type="match status" value="1"/>
</dbReference>
<proteinExistence type="predicted"/>
<feature type="region of interest" description="Disordered" evidence="4">
    <location>
        <begin position="1"/>
        <end position="158"/>
    </location>
</feature>
<organism evidence="5 6">
    <name type="scientific">Westerdykella ornata</name>
    <dbReference type="NCBI Taxonomy" id="318751"/>
    <lineage>
        <taxon>Eukaryota</taxon>
        <taxon>Fungi</taxon>
        <taxon>Dikarya</taxon>
        <taxon>Ascomycota</taxon>
        <taxon>Pezizomycotina</taxon>
        <taxon>Dothideomycetes</taxon>
        <taxon>Pleosporomycetidae</taxon>
        <taxon>Pleosporales</taxon>
        <taxon>Sporormiaceae</taxon>
        <taxon>Westerdykella</taxon>
    </lineage>
</organism>
<comment type="subcellular location">
    <subcellularLocation>
        <location evidence="1">Nucleus</location>
    </subcellularLocation>
</comment>
<dbReference type="PANTHER" id="PTHR15052">
    <property type="entry name" value="RNA POLYMERASE III TRANSCRIPTION INITIATION FACTOR COMPLEX SUBUNIT"/>
    <property type="match status" value="1"/>
</dbReference>
<evidence type="ECO:0000256" key="4">
    <source>
        <dbReference type="SAM" id="MobiDB-lite"/>
    </source>
</evidence>
<gene>
    <name evidence="5" type="ORF">EI97DRAFT_429800</name>
</gene>
<dbReference type="RefSeq" id="XP_033657578.1">
    <property type="nucleotide sequence ID" value="XM_033797527.1"/>
</dbReference>